<evidence type="ECO:0000313" key="3">
    <source>
        <dbReference type="Proteomes" id="UP000010483"/>
    </source>
</evidence>
<dbReference type="KEGG" id="csn:Cyast_1389"/>
<reference evidence="3" key="1">
    <citation type="journal article" date="2013" name="Proc. Natl. Acad. Sci. U.S.A.">
        <title>Improving the coverage of the cyanobacterial phylum using diversity-driven genome sequencing.</title>
        <authorList>
            <person name="Shih P.M."/>
            <person name="Wu D."/>
            <person name="Latifi A."/>
            <person name="Axen S.D."/>
            <person name="Fewer D.P."/>
            <person name="Talla E."/>
            <person name="Calteau A."/>
            <person name="Cai F."/>
            <person name="Tandeau de Marsac N."/>
            <person name="Rippka R."/>
            <person name="Herdman M."/>
            <person name="Sivonen K."/>
            <person name="Coursin T."/>
            <person name="Laurent T."/>
            <person name="Goodwin L."/>
            <person name="Nolan M."/>
            <person name="Davenport K.W."/>
            <person name="Han C.S."/>
            <person name="Rubin E.M."/>
            <person name="Eisen J.A."/>
            <person name="Woyke T."/>
            <person name="Gugger M."/>
            <person name="Kerfeld C.A."/>
        </authorList>
    </citation>
    <scope>NUCLEOTIDE SEQUENCE [LARGE SCALE GENOMIC DNA]</scope>
    <source>
        <strain evidence="3">ATCC 29140 / PCC 7202</strain>
    </source>
</reference>
<keyword evidence="1" id="KW-0472">Membrane</keyword>
<accession>K9YML4</accession>
<keyword evidence="3" id="KW-1185">Reference proteome</keyword>
<dbReference type="BioCyc" id="CSTA292563:G1353-1401-MONOMER"/>
<organism evidence="2 3">
    <name type="scientific">Cyanobacterium stanieri (strain ATCC 29140 / PCC 7202)</name>
    <dbReference type="NCBI Taxonomy" id="292563"/>
    <lineage>
        <taxon>Bacteria</taxon>
        <taxon>Bacillati</taxon>
        <taxon>Cyanobacteriota</taxon>
        <taxon>Cyanophyceae</taxon>
        <taxon>Oscillatoriophycideae</taxon>
        <taxon>Chroococcales</taxon>
        <taxon>Geminocystaceae</taxon>
        <taxon>Cyanobacterium</taxon>
    </lineage>
</organism>
<sequence length="315" mass="34928">MKRSHLWTWALVVTGLWSVGFIYNVYLSGYASWLRTMYVVKSRLVEEIDEPQIIVAGGSGVQYTINSDVMAESLGMPVVNFGLNGGIGLDLLLTTMLEKVRPGDIMLVIPEYSFLLNDEGTDTLSPTFGIVIGRPGLGGIPIKEVLETTVTLGIPSVRPLIKTTQDIVTEGRLDYYGDPLTSRGDATIELPRNSAWWKMPIRSSISQHSINSLRQFKKDIEARGGTLVFSLPVVYGSDDQDTIANIQKTADALSEIAPTLYDKETLNIYDNSDLFADTHYHLKISERTVRSEQLVRELQMALPQFSVASHDVEGK</sequence>
<evidence type="ECO:0000256" key="1">
    <source>
        <dbReference type="SAM" id="Phobius"/>
    </source>
</evidence>
<proteinExistence type="predicted"/>
<name>K9YML4_CYASC</name>
<dbReference type="AlphaFoldDB" id="K9YML4"/>
<dbReference type="Proteomes" id="UP000010483">
    <property type="component" value="Chromosome"/>
</dbReference>
<dbReference type="STRING" id="292563.Cyast_1389"/>
<dbReference type="eggNOG" id="ENOG502Z8CT">
    <property type="taxonomic scope" value="Bacteria"/>
</dbReference>
<dbReference type="PATRIC" id="fig|292563.3.peg.1454"/>
<keyword evidence="1" id="KW-1133">Transmembrane helix</keyword>
<feature type="transmembrane region" description="Helical" evidence="1">
    <location>
        <begin position="6"/>
        <end position="27"/>
    </location>
</feature>
<protein>
    <submittedName>
        <fullName evidence="2">Uncharacterized protein</fullName>
    </submittedName>
</protein>
<dbReference type="HOGENOM" id="CLU_882001_0_0_3"/>
<dbReference type="EMBL" id="CP003940">
    <property type="protein sequence ID" value="AFZ47353.1"/>
    <property type="molecule type" value="Genomic_DNA"/>
</dbReference>
<gene>
    <name evidence="2" type="ordered locus">Cyast_1389</name>
</gene>
<evidence type="ECO:0000313" key="2">
    <source>
        <dbReference type="EMBL" id="AFZ47353.1"/>
    </source>
</evidence>
<keyword evidence="1" id="KW-0812">Transmembrane</keyword>